<dbReference type="SMART" id="SM00356">
    <property type="entry name" value="ZnF_C3H1"/>
    <property type="match status" value="4"/>
</dbReference>
<feature type="compositionally biased region" description="Polar residues" evidence="6">
    <location>
        <begin position="590"/>
        <end position="601"/>
    </location>
</feature>
<protein>
    <recommendedName>
        <fullName evidence="7">C3H1-type domain-containing protein</fullName>
    </recommendedName>
</protein>
<dbReference type="Pfam" id="PF00642">
    <property type="entry name" value="zf-CCCH"/>
    <property type="match status" value="1"/>
</dbReference>
<dbReference type="PROSITE" id="PS50103">
    <property type="entry name" value="ZF_C3H1"/>
    <property type="match status" value="4"/>
</dbReference>
<feature type="zinc finger region" description="C3H1-type" evidence="5">
    <location>
        <begin position="751"/>
        <end position="777"/>
    </location>
</feature>
<dbReference type="Proteomes" id="UP001497453">
    <property type="component" value="Chromosome 5"/>
</dbReference>
<proteinExistence type="predicted"/>
<feature type="domain" description="C3H1-type" evidence="7">
    <location>
        <begin position="474"/>
        <end position="501"/>
    </location>
</feature>
<keyword evidence="9" id="KW-1185">Reference proteome</keyword>
<feature type="region of interest" description="Disordered" evidence="6">
    <location>
        <begin position="364"/>
        <end position="388"/>
    </location>
</feature>
<keyword evidence="1 5" id="KW-0479">Metal-binding</keyword>
<feature type="region of interest" description="Disordered" evidence="6">
    <location>
        <begin position="538"/>
        <end position="606"/>
    </location>
</feature>
<keyword evidence="4 5" id="KW-0862">Zinc</keyword>
<evidence type="ECO:0000256" key="4">
    <source>
        <dbReference type="ARBA" id="ARBA00022833"/>
    </source>
</evidence>
<feature type="region of interest" description="Disordered" evidence="6">
    <location>
        <begin position="299"/>
        <end position="343"/>
    </location>
</feature>
<feature type="zinc finger region" description="C3H1-type" evidence="5">
    <location>
        <begin position="509"/>
        <end position="536"/>
    </location>
</feature>
<evidence type="ECO:0000256" key="1">
    <source>
        <dbReference type="ARBA" id="ARBA00022723"/>
    </source>
</evidence>
<evidence type="ECO:0000256" key="5">
    <source>
        <dbReference type="PROSITE-ProRule" id="PRU00723"/>
    </source>
</evidence>
<evidence type="ECO:0000256" key="2">
    <source>
        <dbReference type="ARBA" id="ARBA00022737"/>
    </source>
</evidence>
<feature type="region of interest" description="Disordered" evidence="6">
    <location>
        <begin position="650"/>
        <end position="715"/>
    </location>
</feature>
<feature type="domain" description="C3H1-type" evidence="7">
    <location>
        <begin position="222"/>
        <end position="249"/>
    </location>
</feature>
<feature type="domain" description="C3H1-type" evidence="7">
    <location>
        <begin position="751"/>
        <end position="777"/>
    </location>
</feature>
<feature type="domain" description="C3H1-type" evidence="7">
    <location>
        <begin position="509"/>
        <end position="536"/>
    </location>
</feature>
<feature type="compositionally biased region" description="Polar residues" evidence="6">
    <location>
        <begin position="570"/>
        <end position="583"/>
    </location>
</feature>
<evidence type="ECO:0000313" key="8">
    <source>
        <dbReference type="EMBL" id="CAL1709051.1"/>
    </source>
</evidence>
<dbReference type="Gene3D" id="3.30.1370.210">
    <property type="match status" value="2"/>
</dbReference>
<feature type="zinc finger region" description="C3H1-type" evidence="5">
    <location>
        <begin position="222"/>
        <end position="249"/>
    </location>
</feature>
<feature type="compositionally biased region" description="Polar residues" evidence="6">
    <location>
        <begin position="687"/>
        <end position="699"/>
    </location>
</feature>
<keyword evidence="3 5" id="KW-0863">Zinc-finger</keyword>
<dbReference type="PANTHER" id="PTHR12675:SF6">
    <property type="entry name" value="ZINC FINGER CCCH DOMAIN-CONTAINING PROTEIN 10"/>
    <property type="match status" value="1"/>
</dbReference>
<sequence>MSVEVWGNLHSSFENRSGVMNTANYFQSNSQSLVVRPNADAGAKASESYTTQNQAPKTSIPPAYFKVGGCEIPLKQGGNTPIGGASHGLRHCNTSVTSITGQPNVQLYMTNSTSHHTESIRHTRMSDFQTTGRLSSSALPPRFQDRSRSDVHFVLPQVASCPRASPSPHTALFGSRVAHERASQTTTNTISYNKPSTFFGGNTSSEVPYGPPTSDAHGRTTWAIREECLLFKQGRCMWGPRCQRMHISSATSVARPPITNPFPAQLYSPPTQDQRQIGDPYVEPTRLPVPLPNGLPRPVQFLNPPEPPPLLHGSDLPQVPPHLESSPVSRHPDPPLASHGPKMNPNIEPYVVRQLESSSVFTAPTASTAPTHDIASQENPDLDSASTISDSRGVCQATEDKNLAATNAESICVKPWATEDDAPCSKIDDDHVCEIRAKQDGAPNSKAAESQVIKNKAAKTQALTEGADVPSKPLMSKRICRDFMFGSCRRPFQCPLAHPPKHEWHKYLEKKDEVCQKFQRGACHMGDKCQYNHPKAEISKTDCPPLSQPLPRQVTKTESAQAHNMEESESLQSAKEPSTTGNSAAPAKVTASTTVPSSSRDTIPKPLESTLKKSVFNGNVPDDMLASAIKAKPTAKAEEKVKQTATRQLIEKSGQKSQAQQKKKLHADAKASKMTITTRSRTEKSKANQSLKANTTATVVQLPPSREDESEVSPGSSHYVLCETCPSRDASPCPPKPKVASTDARPIERLLDSSKICFDWQRGRCNRGHCKFAHRHIDDSSYENKPDALNDLLKKLEASESNAAQSKDHAVPKSNHSSFISQLVLRRHKQTINLRSFA</sequence>
<evidence type="ECO:0000259" key="7">
    <source>
        <dbReference type="PROSITE" id="PS50103"/>
    </source>
</evidence>
<accession>A0ABP1DMJ1</accession>
<dbReference type="InterPro" id="IPR036855">
    <property type="entry name" value="Znf_CCCH_sf"/>
</dbReference>
<gene>
    <name evidence="8" type="ORF">GFSPODELE1_LOCUS7168</name>
</gene>
<evidence type="ECO:0000313" key="9">
    <source>
        <dbReference type="Proteomes" id="UP001497453"/>
    </source>
</evidence>
<dbReference type="InterPro" id="IPR000571">
    <property type="entry name" value="Znf_CCCH"/>
</dbReference>
<dbReference type="PANTHER" id="PTHR12675">
    <property type="entry name" value="MUSCLEBLIND-LIKE PROTEIN"/>
    <property type="match status" value="1"/>
</dbReference>
<keyword evidence="2" id="KW-0677">Repeat</keyword>
<dbReference type="EMBL" id="OZ037948">
    <property type="protein sequence ID" value="CAL1709051.1"/>
    <property type="molecule type" value="Genomic_DNA"/>
</dbReference>
<organism evidence="8 9">
    <name type="scientific">Somion occarium</name>
    <dbReference type="NCBI Taxonomy" id="3059160"/>
    <lineage>
        <taxon>Eukaryota</taxon>
        <taxon>Fungi</taxon>
        <taxon>Dikarya</taxon>
        <taxon>Basidiomycota</taxon>
        <taxon>Agaricomycotina</taxon>
        <taxon>Agaricomycetes</taxon>
        <taxon>Polyporales</taxon>
        <taxon>Cerrenaceae</taxon>
        <taxon>Somion</taxon>
    </lineage>
</organism>
<name>A0ABP1DMJ1_9APHY</name>
<dbReference type="SUPFAM" id="SSF90229">
    <property type="entry name" value="CCCH zinc finger"/>
    <property type="match status" value="1"/>
</dbReference>
<reference evidence="9" key="1">
    <citation type="submission" date="2024-04" db="EMBL/GenBank/DDBJ databases">
        <authorList>
            <person name="Shaw F."/>
            <person name="Minotto A."/>
        </authorList>
    </citation>
    <scope>NUCLEOTIDE SEQUENCE [LARGE SCALE GENOMIC DNA]</scope>
</reference>
<evidence type="ECO:0000256" key="3">
    <source>
        <dbReference type="ARBA" id="ARBA00022771"/>
    </source>
</evidence>
<evidence type="ECO:0000256" key="6">
    <source>
        <dbReference type="SAM" id="MobiDB-lite"/>
    </source>
</evidence>
<feature type="zinc finger region" description="C3H1-type" evidence="5">
    <location>
        <begin position="474"/>
        <end position="501"/>
    </location>
</feature>